<organism evidence="2 3">
    <name type="scientific">Amycolatopsis rubida</name>
    <dbReference type="NCBI Taxonomy" id="112413"/>
    <lineage>
        <taxon>Bacteria</taxon>
        <taxon>Bacillati</taxon>
        <taxon>Actinomycetota</taxon>
        <taxon>Actinomycetes</taxon>
        <taxon>Pseudonocardiales</taxon>
        <taxon>Pseudonocardiaceae</taxon>
        <taxon>Amycolatopsis</taxon>
    </lineage>
</organism>
<dbReference type="Proteomes" id="UP000470404">
    <property type="component" value="Unassembled WGS sequence"/>
</dbReference>
<comment type="caution">
    <text evidence="2">The sequence shown here is derived from an EMBL/GenBank/DDBJ whole genome shotgun (WGS) entry which is preliminary data.</text>
</comment>
<reference evidence="2 3" key="1">
    <citation type="submission" date="2020-01" db="EMBL/GenBank/DDBJ databases">
        <title>Insect and environment-associated Actinomycetes.</title>
        <authorList>
            <person name="Currrie C."/>
            <person name="Chevrette M."/>
            <person name="Carlson C."/>
            <person name="Stubbendieck R."/>
            <person name="Wendt-Pienkowski E."/>
        </authorList>
    </citation>
    <scope>NUCLEOTIDE SEQUENCE [LARGE SCALE GENOMIC DNA]</scope>
    <source>
        <strain evidence="2 3">SID8386</strain>
    </source>
</reference>
<keyword evidence="3" id="KW-1185">Reference proteome</keyword>
<proteinExistence type="predicted"/>
<feature type="region of interest" description="Disordered" evidence="1">
    <location>
        <begin position="40"/>
        <end position="68"/>
    </location>
</feature>
<protein>
    <submittedName>
        <fullName evidence="2">Uncharacterized protein</fullName>
    </submittedName>
</protein>
<name>A0ABX0BZR0_9PSEU</name>
<sequence length="68" mass="6808">MLFGGGQHLETEFVTAIGAVPPALPTLLAAFAAARIPSTRIPAAPSDGDRGQSGALTPKQPGCPPNAE</sequence>
<dbReference type="RefSeq" id="WP_067579081.1">
    <property type="nucleotide sequence ID" value="NZ_JAAGNC010000174.1"/>
</dbReference>
<accession>A0ABX0BZR0</accession>
<evidence type="ECO:0000256" key="1">
    <source>
        <dbReference type="SAM" id="MobiDB-lite"/>
    </source>
</evidence>
<evidence type="ECO:0000313" key="2">
    <source>
        <dbReference type="EMBL" id="NEC60534.1"/>
    </source>
</evidence>
<evidence type="ECO:0000313" key="3">
    <source>
        <dbReference type="Proteomes" id="UP000470404"/>
    </source>
</evidence>
<dbReference type="EMBL" id="JAAGNC010000174">
    <property type="protein sequence ID" value="NEC60534.1"/>
    <property type="molecule type" value="Genomic_DNA"/>
</dbReference>
<gene>
    <name evidence="2" type="ORF">G3I59_34375</name>
</gene>